<evidence type="ECO:0000313" key="3">
    <source>
        <dbReference type="Proteomes" id="UP000515860"/>
    </source>
</evidence>
<accession>A0A7G9GG67</accession>
<dbReference type="GO" id="GO:0016853">
    <property type="term" value="F:isomerase activity"/>
    <property type="evidence" value="ECO:0007669"/>
    <property type="project" value="UniProtKB-KW"/>
</dbReference>
<dbReference type="PANTHER" id="PTHR12110:SF21">
    <property type="entry name" value="XYLOSE ISOMERASE-LIKE TIM BARREL DOMAIN-CONTAINING PROTEIN"/>
    <property type="match status" value="1"/>
</dbReference>
<keyword evidence="3" id="KW-1185">Reference proteome</keyword>
<dbReference type="SUPFAM" id="SSF51658">
    <property type="entry name" value="Xylose isomerase-like"/>
    <property type="match status" value="1"/>
</dbReference>
<dbReference type="InterPro" id="IPR013022">
    <property type="entry name" value="Xyl_isomerase-like_TIM-brl"/>
</dbReference>
<dbReference type="EMBL" id="CP060635">
    <property type="protein sequence ID" value="QNM09799.1"/>
    <property type="molecule type" value="Genomic_DNA"/>
</dbReference>
<reference evidence="2 3" key="1">
    <citation type="submission" date="2020-08" db="EMBL/GenBank/DDBJ databases">
        <authorList>
            <person name="Liu C."/>
            <person name="Sun Q."/>
        </authorList>
    </citation>
    <scope>NUCLEOTIDE SEQUENCE [LARGE SCALE GENOMIC DNA]</scope>
    <source>
        <strain evidence="2 3">NSJ-29</strain>
    </source>
</reference>
<protein>
    <submittedName>
        <fullName evidence="2">Sugar phosphate isomerase/epimerase</fullName>
    </submittedName>
</protein>
<evidence type="ECO:0000259" key="1">
    <source>
        <dbReference type="Pfam" id="PF01261"/>
    </source>
</evidence>
<dbReference type="InterPro" id="IPR050312">
    <property type="entry name" value="IolE/XylAMocC-like"/>
</dbReference>
<gene>
    <name evidence="2" type="ORF">H9Q79_05795</name>
</gene>
<dbReference type="Gene3D" id="3.20.20.150">
    <property type="entry name" value="Divalent-metal-dependent TIM barrel enzymes"/>
    <property type="match status" value="1"/>
</dbReference>
<keyword evidence="2" id="KW-0413">Isomerase</keyword>
<dbReference type="RefSeq" id="WP_249329388.1">
    <property type="nucleotide sequence ID" value="NZ_CP060635.1"/>
</dbReference>
<dbReference type="InterPro" id="IPR036237">
    <property type="entry name" value="Xyl_isomerase-like_sf"/>
</dbReference>
<dbReference type="Pfam" id="PF01261">
    <property type="entry name" value="AP_endonuc_2"/>
    <property type="match status" value="1"/>
</dbReference>
<sequence length="279" mass="31035">MKKAINIWSFQGKTLREAMETAARAGFQGIELAMDGSGELTPQTSSAELKDIRKAAEEAGIEIHSLASGMYWDYPFTSDDAEERRKALELARIQIRMAKELGAGAVLIVPGAVGVDFLPERPAVSYDAAYDRALEAFLKIRETAGEYEIQVGIENVWNKFLLSPLEMRNFIDEIGSPFVGAYLDVGNVLYCGYPEQWIEILGSRIKRVHFKDYRRAAGGLHGFVDLLAGDVDWKGVMEAFEAAGYDGWCSAEMIPAYAQYSDQIIFNTSLSMDRIFGKE</sequence>
<evidence type="ECO:0000313" key="2">
    <source>
        <dbReference type="EMBL" id="QNM09799.1"/>
    </source>
</evidence>
<feature type="domain" description="Xylose isomerase-like TIM barrel" evidence="1">
    <location>
        <begin position="20"/>
        <end position="258"/>
    </location>
</feature>
<name>A0A7G9GG67_9FIRM</name>
<proteinExistence type="predicted"/>
<organism evidence="2 3">
    <name type="scientific">Wansuia hejianensis</name>
    <dbReference type="NCBI Taxonomy" id="2763667"/>
    <lineage>
        <taxon>Bacteria</taxon>
        <taxon>Bacillati</taxon>
        <taxon>Bacillota</taxon>
        <taxon>Clostridia</taxon>
        <taxon>Lachnospirales</taxon>
        <taxon>Lachnospiraceae</taxon>
        <taxon>Wansuia</taxon>
    </lineage>
</organism>
<dbReference type="Proteomes" id="UP000515860">
    <property type="component" value="Chromosome"/>
</dbReference>
<dbReference type="AlphaFoldDB" id="A0A7G9GG67"/>
<dbReference type="KEGG" id="whj:H9Q79_05795"/>
<dbReference type="PANTHER" id="PTHR12110">
    <property type="entry name" value="HYDROXYPYRUVATE ISOMERASE"/>
    <property type="match status" value="1"/>
</dbReference>